<feature type="compositionally biased region" description="Polar residues" evidence="1">
    <location>
        <begin position="138"/>
        <end position="153"/>
    </location>
</feature>
<feature type="region of interest" description="Disordered" evidence="1">
    <location>
        <begin position="218"/>
        <end position="280"/>
    </location>
</feature>
<dbReference type="Proteomes" id="UP000054144">
    <property type="component" value="Unassembled WGS sequence"/>
</dbReference>
<dbReference type="OrthoDB" id="6077919at2759"/>
<dbReference type="Pfam" id="PF12874">
    <property type="entry name" value="zf-met"/>
    <property type="match status" value="1"/>
</dbReference>
<dbReference type="EMBL" id="KN881647">
    <property type="protein sequence ID" value="KIY51839.1"/>
    <property type="molecule type" value="Genomic_DNA"/>
</dbReference>
<feature type="domain" description="C2H2-type" evidence="2">
    <location>
        <begin position="287"/>
        <end position="312"/>
    </location>
</feature>
<feature type="domain" description="C2H2-type" evidence="2">
    <location>
        <begin position="172"/>
        <end position="197"/>
    </location>
</feature>
<feature type="compositionally biased region" description="Basic residues" evidence="1">
    <location>
        <begin position="466"/>
        <end position="475"/>
    </location>
</feature>
<dbReference type="AlphaFoldDB" id="A0A0D7AJA7"/>
<gene>
    <name evidence="3" type="ORF">FISHEDRAFT_70338</name>
</gene>
<protein>
    <recommendedName>
        <fullName evidence="2">C2H2-type domain-containing protein</fullName>
    </recommendedName>
</protein>
<dbReference type="InterPro" id="IPR013087">
    <property type="entry name" value="Znf_C2H2_type"/>
</dbReference>
<feature type="region of interest" description="Disordered" evidence="1">
    <location>
        <begin position="1"/>
        <end position="67"/>
    </location>
</feature>
<keyword evidence="4" id="KW-1185">Reference proteome</keyword>
<organism evidence="3 4">
    <name type="scientific">Fistulina hepatica ATCC 64428</name>
    <dbReference type="NCBI Taxonomy" id="1128425"/>
    <lineage>
        <taxon>Eukaryota</taxon>
        <taxon>Fungi</taxon>
        <taxon>Dikarya</taxon>
        <taxon>Basidiomycota</taxon>
        <taxon>Agaricomycotina</taxon>
        <taxon>Agaricomycetes</taxon>
        <taxon>Agaricomycetidae</taxon>
        <taxon>Agaricales</taxon>
        <taxon>Fistulinaceae</taxon>
        <taxon>Fistulina</taxon>
    </lineage>
</organism>
<feature type="region of interest" description="Disordered" evidence="1">
    <location>
        <begin position="398"/>
        <end position="475"/>
    </location>
</feature>
<name>A0A0D7AJA7_9AGAR</name>
<feature type="compositionally biased region" description="Basic and acidic residues" evidence="1">
    <location>
        <begin position="456"/>
        <end position="465"/>
    </location>
</feature>
<feature type="compositionally biased region" description="Basic and acidic residues" evidence="1">
    <location>
        <begin position="18"/>
        <end position="31"/>
    </location>
</feature>
<evidence type="ECO:0000259" key="2">
    <source>
        <dbReference type="SMART" id="SM00355"/>
    </source>
</evidence>
<accession>A0A0D7AJA7</accession>
<evidence type="ECO:0000313" key="3">
    <source>
        <dbReference type="EMBL" id="KIY51839.1"/>
    </source>
</evidence>
<feature type="compositionally biased region" description="Basic and acidic residues" evidence="1">
    <location>
        <begin position="120"/>
        <end position="130"/>
    </location>
</feature>
<evidence type="ECO:0000313" key="4">
    <source>
        <dbReference type="Proteomes" id="UP000054144"/>
    </source>
</evidence>
<feature type="region of interest" description="Disordered" evidence="1">
    <location>
        <begin position="120"/>
        <end position="163"/>
    </location>
</feature>
<proteinExistence type="predicted"/>
<sequence>MHPSARLDYTEPPAPGRDSARTKGDRRHSEPFARPTLAAQAPCTPKRGRAYTDRQPRTLRPQPPAVRKFPSASKGFVWCNACNVRLPDDNAFRFHLAMSEKHPDDEPLEVSYSFAEFKPFGRKEKPRDPGRSAVHARNQPQSQTPVPRPQSHNTRPRRLRPGDIPSASEGFLWCNVCNVRLVDEEAFLVHLGMSEKHPPGEPLEVSYGSIEFVPFDQDPSVRHSSKVAQPSKKAAHATSQSPKSSNRTSPSSPATPKSSLAPTSFSPKPRATSSSSVSAPPPPPPIFFCRMCNIRFPSETAFSAHLEESSKHPRCKVCKVSYYDMKAFDHHFVNSKSHHFCVDCSRDFETDYLRDVHRMSCDDAVINQTEEWIRKWYINDGRAKEVLAQFQPTSVGSRSVQLTRSQSYEDPSRRVAHSGRRRASESRPVRPDWDNYPVGEEEDHVSPESKTQFIQHHYDVHEGKTVRKRNKRRGL</sequence>
<feature type="compositionally biased region" description="Low complexity" evidence="1">
    <location>
        <begin position="238"/>
        <end position="278"/>
    </location>
</feature>
<evidence type="ECO:0000256" key="1">
    <source>
        <dbReference type="SAM" id="MobiDB-lite"/>
    </source>
</evidence>
<feature type="domain" description="C2H2-type" evidence="2">
    <location>
        <begin position="313"/>
        <end position="338"/>
    </location>
</feature>
<feature type="compositionally biased region" description="Polar residues" evidence="1">
    <location>
        <begin position="398"/>
        <end position="409"/>
    </location>
</feature>
<feature type="compositionally biased region" description="Basic and acidic residues" evidence="1">
    <location>
        <begin position="422"/>
        <end position="433"/>
    </location>
</feature>
<dbReference type="SMART" id="SM00355">
    <property type="entry name" value="ZnF_C2H2"/>
    <property type="match status" value="3"/>
</dbReference>
<reference evidence="3 4" key="1">
    <citation type="journal article" date="2015" name="Fungal Genet. Biol.">
        <title>Evolution of novel wood decay mechanisms in Agaricales revealed by the genome sequences of Fistulina hepatica and Cylindrobasidium torrendii.</title>
        <authorList>
            <person name="Floudas D."/>
            <person name="Held B.W."/>
            <person name="Riley R."/>
            <person name="Nagy L.G."/>
            <person name="Koehler G."/>
            <person name="Ransdell A.S."/>
            <person name="Younus H."/>
            <person name="Chow J."/>
            <person name="Chiniquy J."/>
            <person name="Lipzen A."/>
            <person name="Tritt A."/>
            <person name="Sun H."/>
            <person name="Haridas S."/>
            <person name="LaButti K."/>
            <person name="Ohm R.A."/>
            <person name="Kues U."/>
            <person name="Blanchette R.A."/>
            <person name="Grigoriev I.V."/>
            <person name="Minto R.E."/>
            <person name="Hibbett D.S."/>
        </authorList>
    </citation>
    <scope>NUCLEOTIDE SEQUENCE [LARGE SCALE GENOMIC DNA]</scope>
    <source>
        <strain evidence="3 4">ATCC 64428</strain>
    </source>
</reference>